<dbReference type="OMA" id="WLESHEC"/>
<evidence type="ECO:0000259" key="4">
    <source>
        <dbReference type="PROSITE" id="PS50234"/>
    </source>
</evidence>
<feature type="compositionally biased region" description="Polar residues" evidence="3">
    <location>
        <begin position="3109"/>
        <end position="3129"/>
    </location>
</feature>
<dbReference type="Gramene" id="ERN18819">
    <property type="protein sequence ID" value="ERN18819"/>
    <property type="gene ID" value="AMTR_s00067p00104300"/>
</dbReference>
<dbReference type="InterPro" id="IPR002035">
    <property type="entry name" value="VWF_A"/>
</dbReference>
<feature type="domain" description="VWFA" evidence="4">
    <location>
        <begin position="3457"/>
        <end position="3657"/>
    </location>
</feature>
<feature type="region of interest" description="Disordered" evidence="3">
    <location>
        <begin position="2820"/>
        <end position="2851"/>
    </location>
</feature>
<feature type="compositionally biased region" description="Basic and acidic residues" evidence="3">
    <location>
        <begin position="3055"/>
        <end position="3067"/>
    </location>
</feature>
<feature type="compositionally biased region" description="Low complexity" evidence="3">
    <location>
        <begin position="3174"/>
        <end position="3188"/>
    </location>
</feature>
<feature type="compositionally biased region" description="Basic and acidic residues" evidence="3">
    <location>
        <begin position="2876"/>
        <end position="2885"/>
    </location>
</feature>
<dbReference type="Pfam" id="PF07728">
    <property type="entry name" value="AAA_5"/>
    <property type="match status" value="1"/>
</dbReference>
<feature type="compositionally biased region" description="Acidic residues" evidence="3">
    <location>
        <begin position="3025"/>
        <end position="3054"/>
    </location>
</feature>
<evidence type="ECO:0000313" key="6">
    <source>
        <dbReference type="Proteomes" id="UP000017836"/>
    </source>
</evidence>
<dbReference type="HOGENOM" id="CLU_224331_0_0_1"/>
<dbReference type="EMBL" id="KI392078">
    <property type="protein sequence ID" value="ERN18819.1"/>
    <property type="molecule type" value="Genomic_DNA"/>
</dbReference>
<feature type="compositionally biased region" description="Basic and acidic residues" evidence="3">
    <location>
        <begin position="3262"/>
        <end position="3278"/>
    </location>
</feature>
<feature type="region of interest" description="Disordered" evidence="3">
    <location>
        <begin position="3165"/>
        <end position="3199"/>
    </location>
</feature>
<dbReference type="InterPro" id="IPR011704">
    <property type="entry name" value="ATPase_dyneun-rel_AAA"/>
</dbReference>
<dbReference type="STRING" id="13333.U5D8L0"/>
<organism evidence="5 6">
    <name type="scientific">Amborella trichopoda</name>
    <dbReference type="NCBI Taxonomy" id="13333"/>
    <lineage>
        <taxon>Eukaryota</taxon>
        <taxon>Viridiplantae</taxon>
        <taxon>Streptophyta</taxon>
        <taxon>Embryophyta</taxon>
        <taxon>Tracheophyta</taxon>
        <taxon>Spermatophyta</taxon>
        <taxon>Magnoliopsida</taxon>
        <taxon>Amborellales</taxon>
        <taxon>Amborellaceae</taxon>
        <taxon>Amborella</taxon>
    </lineage>
</organism>
<dbReference type="Gene3D" id="3.40.50.300">
    <property type="entry name" value="P-loop containing nucleotide triphosphate hydrolases"/>
    <property type="match status" value="3"/>
</dbReference>
<dbReference type="GO" id="GO:0005524">
    <property type="term" value="F:ATP binding"/>
    <property type="evidence" value="ECO:0007669"/>
    <property type="project" value="UniProtKB-KW"/>
</dbReference>
<dbReference type="Pfam" id="PF17867">
    <property type="entry name" value="AAA_lid_7"/>
    <property type="match status" value="1"/>
</dbReference>
<evidence type="ECO:0000313" key="5">
    <source>
        <dbReference type="EMBL" id="ERN18819.1"/>
    </source>
</evidence>
<dbReference type="FunFam" id="3.40.50.300:FF:001861">
    <property type="entry name" value="Midasin"/>
    <property type="match status" value="1"/>
</dbReference>
<feature type="compositionally biased region" description="Basic and acidic residues" evidence="3">
    <location>
        <begin position="3220"/>
        <end position="3244"/>
    </location>
</feature>
<proteinExistence type="predicted"/>
<dbReference type="InterPro" id="IPR027417">
    <property type="entry name" value="P-loop_NTPase"/>
</dbReference>
<protein>
    <recommendedName>
        <fullName evidence="4">VWFA domain-containing protein</fullName>
    </recommendedName>
</protein>
<dbReference type="FunFam" id="3.40.50.300:FF:001384">
    <property type="entry name" value="Midasin"/>
    <property type="match status" value="1"/>
</dbReference>
<dbReference type="PANTHER" id="PTHR48103:SF2">
    <property type="entry name" value="MIDASIN"/>
    <property type="match status" value="1"/>
</dbReference>
<dbReference type="InterPro" id="IPR040848">
    <property type="entry name" value="AAA_lid_7"/>
</dbReference>
<reference evidence="6" key="1">
    <citation type="journal article" date="2013" name="Science">
        <title>The Amborella genome and the evolution of flowering plants.</title>
        <authorList>
            <consortium name="Amborella Genome Project"/>
        </authorList>
    </citation>
    <scope>NUCLEOTIDE SEQUENCE [LARGE SCALE GENOMIC DNA]</scope>
</reference>
<feature type="compositionally biased region" description="Acidic residues" evidence="3">
    <location>
        <begin position="2899"/>
        <end position="2912"/>
    </location>
</feature>
<keyword evidence="6" id="KW-1185">Reference proteome</keyword>
<gene>
    <name evidence="5" type="ORF">AMTR_s00067p00104300</name>
</gene>
<feature type="compositionally biased region" description="Basic and acidic residues" evidence="3">
    <location>
        <begin position="3093"/>
        <end position="3107"/>
    </location>
</feature>
<dbReference type="SUPFAM" id="SSF53300">
    <property type="entry name" value="vWA-like"/>
    <property type="match status" value="1"/>
</dbReference>
<feature type="compositionally biased region" description="Basic and acidic residues" evidence="3">
    <location>
        <begin position="2958"/>
        <end position="2996"/>
    </location>
</feature>
<dbReference type="InterPro" id="IPR003593">
    <property type="entry name" value="AAA+_ATPase"/>
</dbReference>
<feature type="region of interest" description="Disordered" evidence="3">
    <location>
        <begin position="2863"/>
        <end position="3140"/>
    </location>
</feature>
<evidence type="ECO:0000256" key="3">
    <source>
        <dbReference type="SAM" id="MobiDB-lite"/>
    </source>
</evidence>
<feature type="compositionally biased region" description="Polar residues" evidence="3">
    <location>
        <begin position="3245"/>
        <end position="3261"/>
    </location>
</feature>
<feature type="region of interest" description="Disordered" evidence="3">
    <location>
        <begin position="3215"/>
        <end position="3295"/>
    </location>
</feature>
<dbReference type="GO" id="GO:0016887">
    <property type="term" value="F:ATP hydrolysis activity"/>
    <property type="evidence" value="ECO:0007669"/>
    <property type="project" value="InterPro"/>
</dbReference>
<evidence type="ECO:0000256" key="1">
    <source>
        <dbReference type="ARBA" id="ARBA00022741"/>
    </source>
</evidence>
<dbReference type="CDD" id="cd00009">
    <property type="entry name" value="AAA"/>
    <property type="match status" value="1"/>
</dbReference>
<name>U5D8L0_AMBTC</name>
<feature type="compositionally biased region" description="Acidic residues" evidence="3">
    <location>
        <begin position="3068"/>
        <end position="3084"/>
    </location>
</feature>
<keyword evidence="2" id="KW-0067">ATP-binding</keyword>
<dbReference type="PANTHER" id="PTHR48103">
    <property type="entry name" value="MIDASIN-RELATED"/>
    <property type="match status" value="1"/>
</dbReference>
<dbReference type="InterPro" id="IPR036465">
    <property type="entry name" value="vWFA_dom_sf"/>
</dbReference>
<sequence>MGGFELLAPTTGANALRILRAMQLPKPVLLEGSPGVGKTSLVVALANLSGHSVVRINLSEQTDIMDLLGTDLPVEDNNDINFAWSDGILLQALKNGSWVLLDELNLAPQSVLEGLNAILDHRGEVYIPELDCTYKCPPSFRVFACQNPSYQGGGRKALPKSFLNRFTKVFVDALCEEDYLFICSSLHPEISRDLLSKLICFNDRLYKDTMLDDKYGQIGSPWEFNLRDILRSCQLIEAETPKVDCFLNVVYLQRMHTEADRMQVVELYKEVFDVKPCLNDSPKIRIEPSYLIVGSACVQRNVVQPTKTSPSGLHLLPGLGHSLEAALQCVQHRWLCILVGPPSSGKTSLVRLMAELSGNSLHEFNLSSGTDMSDLLGSFEQYDAPRHWSYVLERVKGYIVEYCTKCLEYSPWKLLAECGEKLLKSWLALESGIKYCSSASFDPGSWMQGPINPQEQLIEIVKQLELGVEDAHLNVSWSINDLDNIRDTIRALQRNSQSKSYSGKFEWVSGGLIKALELGHWVVLENANLCNPTVLDRLNSLVEPSGSITINERGLVNGKPMVLHTHPNFRMFFTVDPSQGEVSRAMRNRGVEVFLLPPYWISAEITSDFDVKKEDLKVAERFLVLSGIPLLLMNGSGLSESLLLSWDHIYRSSFGSTEGRDIVNHAETLFLAGLGPSEQGPLLSCSLSLPGGWPTPLELKSFLWYSRETFVKQNCMYLEFLGAQVASSQVISSSWSFKMQSSTKGLLGLSRLPECKKLNPRVLPVHWLQFILFPNASNNPVIPSDFCLEMVNNMLFFAATWTMEQATSSDLNLYIQYFKWCASLMEPHCNFLRSFVAILERERDHPIWRKIDDQWTEIISYCKNTEKQQNRGKIVEVQHLPLLSMEVVEFATSNDCLRNCGKLLHNAIRCVDLLRLSFQQWNAEDEVASNALKNIHYRAYNSQSLNGRFNLSARHLINALKKLEMGLLDVIVESPFFDLFHQFYINLLEHHISIWKAVNLSQYDYLWISLNALKKEVSKLREHFPELADRMLDECWKLDVELSRDFYVGNSMLWKYGGHPVMPSSEDVFVKSQQLLNFCEEIWPRSMTLKNQICSVDDVHSQKKYLVDAAIAAKPEIRVLAMEGVSLSSNCISASGHHNSDNICHLEEIHQKLLRLVELERHILEGVIDPMGHHPSCLSGKLSDCCSFHLHNFCTISAYEQWLMIVPLNDIKSWYLDLGLLQTLSENLLQEPGDQHQVLLQIVERLNCSKEFSLKSSSRPALDFSPHESMMQVLRDWSSVESVTTKVASFALDMWFRWHSSLWTPRQKPLKNCAEWNYNDIQGPSALFQLAKTLAVDAFLQRGVVVNDHAIQCLLLNVVTRSLWRDASSMGAVYEVVYSAARSLFQQIIFAHRKSFDEDKFLELKSMLLSIQEGHKMKASSQDLEKLKLILRSSRHGQLVALINSHVGPLVKELYYESASKDFMCNLGHAWLHIGELRFCLLVNRGARDPATKHACKYAKLSEKITVCELEIKVRQECDHLAGRDLLTANSRDRESSLQMLKEELKRLKAKVVFRPHLANFKDLVYYCVDFHESLDDLDRLTREMETEYNILQQDRVCFWQDKLARFVDQLAVNYTNYMDIVQPIQVAVYEMKLGLYFLALNAMQKNILNKVGQANIDLTHDTLCSLMEFPRKQSSESASAGKAICLPNVDLLHKLSGTSAVVLSVHSHATISQIHLIRVAHYIFNSLFLDHDLMEDLNKIFDHFAALWMDMKVHLKSKVGDKADLYKFKPRILKIEDSFEVDISDLRKVVPEDNWSLEWQDILTDPEVKDQEMKTEDMEDAWDFIDDSLLRDIIHVHNRLFGSSNLVDYPCRVQVTEDDKLHEFLVSYKFGMRIIRGNRELWASLPCGLDSRILLSHLLQLSLEHKQISDSSHPMLRAYNIYKDSNTRELAQMVKPLFSLQERVVSLLNEWPENVTLQQILEIIDMLLAIPLETPLLKALVGLQLLVSRAQLWEQNASKFSSLSEQLQPVYFFICRWRKFEFDCWPALLDDLQEQHELNAGKLWFPLHSLLHRKLSCEVNNGNLSTIQSLEEFMQTANAGEFKKRLELLLAFHGQFITCINLHAGSESESIPQLKANSNILYNIFGYYVQFLPLILKHVGVGRKNIEKDLKDFSKLCKWEDHTYVALTEMSKRTHQKLRKLLQKFNDILQQPVMVILTQEAARLAIRSPAVVANQIPAEGDAINMKMLPSVIDFVPSSSTESLAVCYENWRHTIESDLQHLCSGHAVQFGLLGPGSEEFQDSLPLKEIEKAAMNISQCVFSKSACQLRQEGRISIETLHENVAEFMHLRLNHGSKKLMKLVLNNLLEFLDRVGLSSNKSVIAERERDPSSWFLEPSWDVRHLLLQENGKYDRSFNEISYGHFPWLPAEKSELIWKAASLCYYKNMAMMQQIRESSLNFHKDLDNKMVTESTALLNHLMSIQRHQREFAGAFSNELQYLRKLTYPFNELGLGCKKFSLSPRQLATHKCMHQQKHLLDSLYDTSSDVSLLLRTIEDSHSSTCKDVRAEANKMSLFIEKFIPDLLKAKEMLDQYFLGSKGFVTTHPSCERPYIVPKQMEELVVQNFCIIRQMGEGLEMLLQPASESQFVRESLLTYIRDLIDEGNKIEEEFNAKQEPEIQLGSVHELDTVFTETFAKKDNSFMDAYVRTAHEVADVLVNYDFQPNGGHTVSEGPVSGNFAMWRSLFEQHKENLKLDVIKVGLEETIVAAVGLVDYAGQKLPDICTRVGVYLDHLYVLLDMVLISGEAVLFDYLVMHKKVTEMTHLLANGFLLLNTEGFGVAEESQKDDNSGDKSQDASGTGMGEGEGQKDVSNQIEDEDQLLGTSEKFGEEANTADKLPSKNDKGIEMEEDFAGDTFSVSEDSEEDDDEDSEDVNLDKELGETGENNETVDEKLWNNAEDGDPDNPIEKYETGSSVNDKASTDREIRAKHDTDIAAEENPRGLETDVPEQELHEREDEAAASGDENGTEDMKMDKDEAFADPSGIQPEEENPGLEDMDLNSMDQLEDSNAMEETENVDDRDGDISNKDEDMAEAEPEQFCGDDERDEPGSEQTEDVDKASSEAANKDEENQNSTQASLAFSFTSLSNNGQATEDHQANYDDLQSGQAMAIGLPNNGAPEIEALAPDPMYGREMPMSESVPPNQSSNPPSSMQNTKPNPYRSVGDAIKEWKERLVVSSNIPDNKAEDLDDSKVEEGDEYRFVSDTERSTSQALGSATSDQINQSIERKENREKESYDEQNKDVTTMETEEETSEPHHLKSCINTLRPRMVEELQESAAINAEPLEDNESSGFKNDDSGLSKDLVLMQNMDLNDKYSLHGGFDKELGKLRKDVGDMSTDGIEGNDPNKLWNEYERDTTVPSQELAEQLRLVMEPNLASKLQGDYRSGKRINMKKVIPYIASHFRKDKIWMRRMKPNKRDYQVVIAVDDSRSMSESGCGHFALKALITVCRAMSQLDVGQMAVASFGGEGNARLIHNFDRPFTSESGTQMISNFSFKQDNTIADEPMADLLKFLNNLLDVSFVNARLPSGRNPLEQLILIIADGRFHEKENLRRRVRDALSKKRLIAFLLLDNSEESIMDVQSVSFSSGRTKISKYLDSFPFPYYIILKNIEALPSTLADLLRQWFELMQVLGD</sequence>
<keyword evidence="1" id="KW-0547">Nucleotide-binding</keyword>
<dbReference type="SMART" id="SM00382">
    <property type="entry name" value="AAA"/>
    <property type="match status" value="1"/>
</dbReference>
<feature type="compositionally biased region" description="Basic and acidic residues" evidence="3">
    <location>
        <begin position="2821"/>
        <end position="2833"/>
    </location>
</feature>
<accession>U5D8L0</accession>
<dbReference type="SUPFAM" id="SSF52540">
    <property type="entry name" value="P-loop containing nucleoside triphosphate hydrolases"/>
    <property type="match status" value="2"/>
</dbReference>
<dbReference type="FunFam" id="3.40.50.410:FF:000114">
    <property type="entry name" value="Midasin"/>
    <property type="match status" value="1"/>
</dbReference>
<dbReference type="eggNOG" id="KOG1808">
    <property type="taxonomic scope" value="Eukaryota"/>
</dbReference>
<evidence type="ECO:0000256" key="2">
    <source>
        <dbReference type="ARBA" id="ARBA00022840"/>
    </source>
</evidence>
<dbReference type="Proteomes" id="UP000017836">
    <property type="component" value="Unassembled WGS sequence"/>
</dbReference>
<dbReference type="PROSITE" id="PS50234">
    <property type="entry name" value="VWFA"/>
    <property type="match status" value="1"/>
</dbReference>
<feature type="compositionally biased region" description="Basic and acidic residues" evidence="3">
    <location>
        <begin position="3007"/>
        <end position="3016"/>
    </location>
</feature>